<proteinExistence type="predicted"/>
<dbReference type="InterPro" id="IPR027417">
    <property type="entry name" value="P-loop_NTPase"/>
</dbReference>
<dbReference type="OrthoDB" id="238619at2157"/>
<accession>A0A6B0SPR8</accession>
<dbReference type="GO" id="GO:0005524">
    <property type="term" value="F:ATP binding"/>
    <property type="evidence" value="ECO:0007669"/>
    <property type="project" value="UniProtKB-KW"/>
</dbReference>
<name>A0A6B0SPR8_9EURY</name>
<feature type="region of interest" description="Disordered" evidence="3">
    <location>
        <begin position="188"/>
        <end position="207"/>
    </location>
</feature>
<evidence type="ECO:0000313" key="5">
    <source>
        <dbReference type="EMBL" id="MXR40908.1"/>
    </source>
</evidence>
<dbReference type="EMBL" id="WUUS01000003">
    <property type="protein sequence ID" value="MXR40908.1"/>
    <property type="molecule type" value="Genomic_DNA"/>
</dbReference>
<comment type="caution">
    <text evidence="5">The sequence shown here is derived from an EMBL/GenBank/DDBJ whole genome shotgun (WGS) entry which is preliminary data.</text>
</comment>
<keyword evidence="2" id="KW-0067">ATP-binding</keyword>
<evidence type="ECO:0000256" key="2">
    <source>
        <dbReference type="ARBA" id="ARBA00022840"/>
    </source>
</evidence>
<dbReference type="Gene3D" id="3.40.50.300">
    <property type="entry name" value="P-loop containing nucleotide triphosphate hydrolases"/>
    <property type="match status" value="1"/>
</dbReference>
<feature type="domain" description="CobQ/CobB/MinD/ParA nucleotide binding" evidence="4">
    <location>
        <begin position="2"/>
        <end position="166"/>
    </location>
</feature>
<keyword evidence="1" id="KW-0547">Nucleotide-binding</keyword>
<protein>
    <recommendedName>
        <fullName evidence="4">CobQ/CobB/MinD/ParA nucleotide binding domain-containing protein</fullName>
    </recommendedName>
</protein>
<evidence type="ECO:0000313" key="6">
    <source>
        <dbReference type="Proteomes" id="UP000437065"/>
    </source>
</evidence>
<keyword evidence="6" id="KW-1185">Reference proteome</keyword>
<dbReference type="GO" id="GO:0051782">
    <property type="term" value="P:negative regulation of cell division"/>
    <property type="evidence" value="ECO:0007669"/>
    <property type="project" value="TreeGrafter"/>
</dbReference>
<dbReference type="PANTHER" id="PTHR43384:SF6">
    <property type="entry name" value="SEPTUM SITE-DETERMINING PROTEIN MIND HOMOLOG, CHLOROPLASTIC"/>
    <property type="match status" value="1"/>
</dbReference>
<evidence type="ECO:0000256" key="1">
    <source>
        <dbReference type="ARBA" id="ARBA00022741"/>
    </source>
</evidence>
<organism evidence="5 6">
    <name type="scientific">Halobaculum saliterrae</name>
    <dbReference type="NCBI Taxonomy" id="2073113"/>
    <lineage>
        <taxon>Archaea</taxon>
        <taxon>Methanobacteriati</taxon>
        <taxon>Methanobacteriota</taxon>
        <taxon>Stenosarchaea group</taxon>
        <taxon>Halobacteria</taxon>
        <taxon>Halobacteriales</taxon>
        <taxon>Haloferacaceae</taxon>
        <taxon>Halobaculum</taxon>
    </lineage>
</organism>
<dbReference type="InterPro" id="IPR002586">
    <property type="entry name" value="CobQ/CobB/MinD/ParA_Nub-bd_dom"/>
</dbReference>
<dbReference type="RefSeq" id="WP_159664527.1">
    <property type="nucleotide sequence ID" value="NZ_WUUS01000003.1"/>
</dbReference>
<evidence type="ECO:0000256" key="3">
    <source>
        <dbReference type="SAM" id="MobiDB-lite"/>
    </source>
</evidence>
<dbReference type="GO" id="GO:0016887">
    <property type="term" value="F:ATP hydrolysis activity"/>
    <property type="evidence" value="ECO:0007669"/>
    <property type="project" value="TreeGrafter"/>
</dbReference>
<reference evidence="5 6" key="1">
    <citation type="submission" date="2019-12" db="EMBL/GenBank/DDBJ databases">
        <title>Isolation and characterization of three novel carbon monoxide-oxidizing members of Halobacteria from salione crusts and soils.</title>
        <authorList>
            <person name="Myers M.R."/>
            <person name="King G.M."/>
        </authorList>
    </citation>
    <scope>NUCLEOTIDE SEQUENCE [LARGE SCALE GENOMIC DNA]</scope>
    <source>
        <strain evidence="5 6">WSA2</strain>
    </source>
</reference>
<dbReference type="PANTHER" id="PTHR43384">
    <property type="entry name" value="SEPTUM SITE-DETERMINING PROTEIN MIND HOMOLOG, CHLOROPLASTIC-RELATED"/>
    <property type="match status" value="1"/>
</dbReference>
<dbReference type="Proteomes" id="UP000437065">
    <property type="component" value="Unassembled WGS sequence"/>
</dbReference>
<dbReference type="GO" id="GO:0005829">
    <property type="term" value="C:cytosol"/>
    <property type="evidence" value="ECO:0007669"/>
    <property type="project" value="TreeGrafter"/>
</dbReference>
<dbReference type="Pfam" id="PF01656">
    <property type="entry name" value="CbiA"/>
    <property type="match status" value="1"/>
</dbReference>
<dbReference type="InterPro" id="IPR050625">
    <property type="entry name" value="ParA/MinD_ATPase"/>
</dbReference>
<dbReference type="SUPFAM" id="SSF52540">
    <property type="entry name" value="P-loop containing nucleoside triphosphate hydrolases"/>
    <property type="match status" value="1"/>
</dbReference>
<dbReference type="GO" id="GO:0009898">
    <property type="term" value="C:cytoplasmic side of plasma membrane"/>
    <property type="evidence" value="ECO:0007669"/>
    <property type="project" value="TreeGrafter"/>
</dbReference>
<dbReference type="AlphaFoldDB" id="A0A6B0SPR8"/>
<evidence type="ECO:0000259" key="4">
    <source>
        <dbReference type="Pfam" id="PF01656"/>
    </source>
</evidence>
<sequence>MLAVTGGKGGTGKTTTALGLARAFGSDETAAVAVDADWDLPDLGALAGVRRRVTYPDREDEESPLTAAVADGVAPGARILPAPTDGRDRDLRESLRATAASAPRDTRVLVDCPAGAAPDAVAPLRVADGALLVTEPCAPALRDAAKTAAIARRLGTPLVGAVVTRSTAVPPGVRDLLGCPVVSRVPRASVRADRDGGTNGPAPVLDDDRVAEPYARAADAIASDVTE</sequence>
<gene>
    <name evidence="5" type="ORF">GRX01_06085</name>
</gene>